<name>A0ABD3SFY6_9STRA</name>
<organism evidence="1 2">
    <name type="scientific">Cyclostephanos tholiformis</name>
    <dbReference type="NCBI Taxonomy" id="382380"/>
    <lineage>
        <taxon>Eukaryota</taxon>
        <taxon>Sar</taxon>
        <taxon>Stramenopiles</taxon>
        <taxon>Ochrophyta</taxon>
        <taxon>Bacillariophyta</taxon>
        <taxon>Coscinodiscophyceae</taxon>
        <taxon>Thalassiosirophycidae</taxon>
        <taxon>Stephanodiscales</taxon>
        <taxon>Stephanodiscaceae</taxon>
        <taxon>Cyclostephanos</taxon>
    </lineage>
</organism>
<proteinExistence type="predicted"/>
<comment type="caution">
    <text evidence="1">The sequence shown here is derived from an EMBL/GenBank/DDBJ whole genome shotgun (WGS) entry which is preliminary data.</text>
</comment>
<dbReference type="PANTHER" id="PTHR12480">
    <property type="entry name" value="ARGININE DEMETHYLASE AND LYSYL-HYDROXYLASE JMJD"/>
    <property type="match status" value="1"/>
</dbReference>
<evidence type="ECO:0008006" key="3">
    <source>
        <dbReference type="Google" id="ProtNLM"/>
    </source>
</evidence>
<gene>
    <name evidence="1" type="ORF">ACHAXA_008842</name>
</gene>
<evidence type="ECO:0000313" key="2">
    <source>
        <dbReference type="Proteomes" id="UP001530377"/>
    </source>
</evidence>
<dbReference type="InterPro" id="IPR050910">
    <property type="entry name" value="JMJD6_ArgDemeth/LysHydrox"/>
</dbReference>
<evidence type="ECO:0000313" key="1">
    <source>
        <dbReference type="EMBL" id="KAL3823347.1"/>
    </source>
</evidence>
<accession>A0ABD3SFY6</accession>
<dbReference type="Proteomes" id="UP001530377">
    <property type="component" value="Unassembled WGS sequence"/>
</dbReference>
<dbReference type="EMBL" id="JALLPB020000039">
    <property type="protein sequence ID" value="KAL3823347.1"/>
    <property type="molecule type" value="Genomic_DNA"/>
</dbReference>
<protein>
    <recommendedName>
        <fullName evidence="3">JmjC domain-containing protein</fullName>
    </recommendedName>
</protein>
<dbReference type="Gene3D" id="2.60.120.650">
    <property type="entry name" value="Cupin"/>
    <property type="match status" value="1"/>
</dbReference>
<dbReference type="AlphaFoldDB" id="A0ABD3SFY6"/>
<dbReference type="SUPFAM" id="SSF51197">
    <property type="entry name" value="Clavaminate synthase-like"/>
    <property type="match status" value="1"/>
</dbReference>
<keyword evidence="2" id="KW-1185">Reference proteome</keyword>
<sequence length="380" mass="42255">MSDMEAVLTLAGARTELGTKALEQHIANALSLPTSNVAVVIDGDDCATIIVYPEKGDVKADADDFTAKINAAIQREEASAWTTGQEATCYVADDEESVLIGEEEALNMWRDMLEEDRTGHLDEVPNPDGVMIHPTHEETLPTKSTGVGFISPTESQLRRDPSLLWFDNVKRVHVSQTHDISWNKPIIITDGIPDDILANSGVFDKHRLSSVYGGVEVRTGNRETLIDNGFTNSKPMQLSEVFADSDRRVESCGRIVFSPVGELPEDLVDELRQFIDCFPRPTTEFATMKFTLTLAAEGFGIGMHKHNAAMFMLLVGEKKWYMTPRGDLEGDTGTHPGFYREKSSHKCIQRRGDILFVPHDWYHEIFNLAVYTAGIQALPE</sequence>
<reference evidence="1 2" key="1">
    <citation type="submission" date="2024-10" db="EMBL/GenBank/DDBJ databases">
        <title>Updated reference genomes for cyclostephanoid diatoms.</title>
        <authorList>
            <person name="Roberts W.R."/>
            <person name="Alverson A.J."/>
        </authorList>
    </citation>
    <scope>NUCLEOTIDE SEQUENCE [LARGE SCALE GENOMIC DNA]</scope>
    <source>
        <strain evidence="1 2">AJA228-03</strain>
    </source>
</reference>